<evidence type="ECO:0000259" key="1">
    <source>
        <dbReference type="SMART" id="SM00833"/>
    </source>
</evidence>
<organism evidence="2 3">
    <name type="scientific">Triparma verrucosa</name>
    <dbReference type="NCBI Taxonomy" id="1606542"/>
    <lineage>
        <taxon>Eukaryota</taxon>
        <taxon>Sar</taxon>
        <taxon>Stramenopiles</taxon>
        <taxon>Ochrophyta</taxon>
        <taxon>Bolidophyceae</taxon>
        <taxon>Parmales</taxon>
        <taxon>Triparmaceae</taxon>
        <taxon>Triparma</taxon>
    </lineage>
</organism>
<dbReference type="EMBL" id="BRXX01000615">
    <property type="protein sequence ID" value="GMH50002.1"/>
    <property type="molecule type" value="Genomic_DNA"/>
</dbReference>
<keyword evidence="3" id="KW-1185">Reference proteome</keyword>
<dbReference type="PANTHER" id="PTHR43603">
    <property type="entry name" value="COBW DOMAIN-CONTAINING PROTEIN DDB_G0274527"/>
    <property type="match status" value="1"/>
</dbReference>
<dbReference type="AlphaFoldDB" id="A0A9W6ZEU1"/>
<feature type="domain" description="CobW C-terminal" evidence="1">
    <location>
        <begin position="2"/>
        <end position="100"/>
    </location>
</feature>
<evidence type="ECO:0000313" key="2">
    <source>
        <dbReference type="EMBL" id="GMH50002.1"/>
    </source>
</evidence>
<evidence type="ECO:0000313" key="3">
    <source>
        <dbReference type="Proteomes" id="UP001165160"/>
    </source>
</evidence>
<protein>
    <recommendedName>
        <fullName evidence="1">CobW C-terminal domain-containing protein</fullName>
    </recommendedName>
</protein>
<name>A0A9W6ZEU1_9STRA</name>
<dbReference type="InterPro" id="IPR011629">
    <property type="entry name" value="CobW-like_C"/>
</dbReference>
<proteinExistence type="predicted"/>
<dbReference type="Pfam" id="PF07683">
    <property type="entry name" value="CobW_C"/>
    <property type="match status" value="1"/>
</dbReference>
<dbReference type="PANTHER" id="PTHR43603:SF1">
    <property type="entry name" value="ZINC-REGULATED GTPASE METALLOPROTEIN ACTIVATOR 1"/>
    <property type="match status" value="1"/>
</dbReference>
<dbReference type="SUPFAM" id="SSF90002">
    <property type="entry name" value="Hypothetical protein YjiA, C-terminal domain"/>
    <property type="match status" value="1"/>
</dbReference>
<dbReference type="InterPro" id="IPR051927">
    <property type="entry name" value="Zn_Chap_cDPG_Synth"/>
</dbReference>
<comment type="caution">
    <text evidence="2">The sequence shown here is derived from an EMBL/GenBank/DDBJ whole genome shotgun (WGS) entry which is preliminary data.</text>
</comment>
<reference evidence="3" key="1">
    <citation type="journal article" date="2023" name="Commun. Biol.">
        <title>Genome analysis of Parmales, the sister group of diatoms, reveals the evolutionary specialization of diatoms from phago-mixotrophs to photoautotrophs.</title>
        <authorList>
            <person name="Ban H."/>
            <person name="Sato S."/>
            <person name="Yoshikawa S."/>
            <person name="Yamada K."/>
            <person name="Nakamura Y."/>
            <person name="Ichinomiya M."/>
            <person name="Sato N."/>
            <person name="Blanc-Mathieu R."/>
            <person name="Endo H."/>
            <person name="Kuwata A."/>
            <person name="Ogata H."/>
        </authorList>
    </citation>
    <scope>NUCLEOTIDE SEQUENCE [LARGE SCALE GENOMIC DNA]</scope>
    <source>
        <strain evidence="3">NIES 3699</strain>
    </source>
</reference>
<gene>
    <name evidence="2" type="ORF">TrVE_jg14456</name>
</gene>
<dbReference type="SMART" id="SM00833">
    <property type="entry name" value="CobW_C"/>
    <property type="match status" value="1"/>
</dbReference>
<feature type="non-terminal residue" evidence="2">
    <location>
        <position position="1"/>
    </location>
</feature>
<sequence length="139" mass="16213">DKQLVRERIMGHVLRSKGFIWTAHSHDLVGNFHTAGNTLTMDTTDHWNVLKPQAWIGTESEKAVMRRDFVEHWGDRRQEIVFIGHDMRHFAVQEILDECLLDDDEFELGVDGWKATMGDVFLHGDMEEDSSEDEMEEEK</sequence>
<dbReference type="Proteomes" id="UP001165160">
    <property type="component" value="Unassembled WGS sequence"/>
</dbReference>
<accession>A0A9W6ZEU1</accession>